<dbReference type="AlphaFoldDB" id="A0A8H8R7G9"/>
<dbReference type="Proteomes" id="UP000431533">
    <property type="component" value="Unassembled WGS sequence"/>
</dbReference>
<protein>
    <submittedName>
        <fullName evidence="1">Uncharacterized protein</fullName>
    </submittedName>
</protein>
<comment type="caution">
    <text evidence="1">The sequence shown here is derived from an EMBL/GenBank/DDBJ whole genome shotgun (WGS) entry which is preliminary data.</text>
</comment>
<sequence>MSTSECIALAADESGQGGALTIAQSILDSAIILAFRRRILDDSNGQLDSKFSSEWVNFRVSGRQDMKKSFQEDFAFLKWPTPGTPCPASRTSKRCKTPANVGYSGSYSVPALWERKKKTIVSNDSVGIMRSLSTSFDEFLEPRLRKVNNPVQRTAAAGAGEGD</sequence>
<keyword evidence="2" id="KW-1185">Reference proteome</keyword>
<reference evidence="1 2" key="1">
    <citation type="submission" date="2018-05" db="EMBL/GenBank/DDBJ databases">
        <title>Genome sequencing and assembly of the regulated plant pathogen Lachnellula willkommii and related sister species for the development of diagnostic species identification markers.</title>
        <authorList>
            <person name="Giroux E."/>
            <person name="Bilodeau G."/>
        </authorList>
    </citation>
    <scope>NUCLEOTIDE SEQUENCE [LARGE SCALE GENOMIC DNA]</scope>
    <source>
        <strain evidence="1 2">CBS 185.66</strain>
    </source>
</reference>
<proteinExistence type="predicted"/>
<name>A0A8H8R7G9_9HELO</name>
<evidence type="ECO:0000313" key="2">
    <source>
        <dbReference type="Proteomes" id="UP000431533"/>
    </source>
</evidence>
<gene>
    <name evidence="1" type="ORF">LHYA1_G001740</name>
</gene>
<accession>A0A8H8R7G9</accession>
<dbReference type="GeneID" id="41981938"/>
<dbReference type="RefSeq" id="XP_031008656.1">
    <property type="nucleotide sequence ID" value="XM_031146720.1"/>
</dbReference>
<dbReference type="EMBL" id="QGMH01000013">
    <property type="protein sequence ID" value="TVY29869.1"/>
    <property type="molecule type" value="Genomic_DNA"/>
</dbReference>
<dbReference type="Gene3D" id="3.40.30.10">
    <property type="entry name" value="Glutaredoxin"/>
    <property type="match status" value="1"/>
</dbReference>
<evidence type="ECO:0000313" key="1">
    <source>
        <dbReference type="EMBL" id="TVY29869.1"/>
    </source>
</evidence>
<organism evidence="1 2">
    <name type="scientific">Lachnellula hyalina</name>
    <dbReference type="NCBI Taxonomy" id="1316788"/>
    <lineage>
        <taxon>Eukaryota</taxon>
        <taxon>Fungi</taxon>
        <taxon>Dikarya</taxon>
        <taxon>Ascomycota</taxon>
        <taxon>Pezizomycotina</taxon>
        <taxon>Leotiomycetes</taxon>
        <taxon>Helotiales</taxon>
        <taxon>Lachnaceae</taxon>
        <taxon>Lachnellula</taxon>
    </lineage>
</organism>
<dbReference type="OrthoDB" id="2309723at2759"/>